<sequence>MDEEEFHLYNQEREISIGYMVFDGFAPLDVFGPLQFISGISADFNMSLSIISKKAGPISTYVPLHNIDDGMPMKETISASVIATHSVNDAPSLNLLIVPVSDIRYGGIGNRARFMGNDTWIENFVASRFNATDFVASVCTGAMSLAKAGVLDGKRATTNKLAWSQVIPFGNNVTWVPNARWTHDDKIWTSSGVAAGMDMTYALLRWLYGDERVNVTMNAVEYAPHVDPHWDPFSVVHNVPGADHAHSLKDLVGPVGYDN</sequence>
<name>A0A6A6WW20_9PLEO</name>
<evidence type="ECO:0000259" key="1">
    <source>
        <dbReference type="Pfam" id="PF01965"/>
    </source>
</evidence>
<keyword evidence="2" id="KW-0315">Glutamine amidotransferase</keyword>
<evidence type="ECO:0000313" key="3">
    <source>
        <dbReference type="Proteomes" id="UP000799757"/>
    </source>
</evidence>
<dbReference type="OrthoDB" id="543156at2759"/>
<dbReference type="InterPro" id="IPR029062">
    <property type="entry name" value="Class_I_gatase-like"/>
</dbReference>
<dbReference type="InterPro" id="IPR052158">
    <property type="entry name" value="INH-QAR"/>
</dbReference>
<organism evidence="2 3">
    <name type="scientific">Melanomma pulvis-pyrius CBS 109.77</name>
    <dbReference type="NCBI Taxonomy" id="1314802"/>
    <lineage>
        <taxon>Eukaryota</taxon>
        <taxon>Fungi</taxon>
        <taxon>Dikarya</taxon>
        <taxon>Ascomycota</taxon>
        <taxon>Pezizomycotina</taxon>
        <taxon>Dothideomycetes</taxon>
        <taxon>Pleosporomycetidae</taxon>
        <taxon>Pleosporales</taxon>
        <taxon>Melanommataceae</taxon>
        <taxon>Melanomma</taxon>
    </lineage>
</organism>
<dbReference type="PANTHER" id="PTHR43130">
    <property type="entry name" value="ARAC-FAMILY TRANSCRIPTIONAL REGULATOR"/>
    <property type="match status" value="1"/>
</dbReference>
<dbReference type="AlphaFoldDB" id="A0A6A6WW20"/>
<dbReference type="GO" id="GO:0016740">
    <property type="term" value="F:transferase activity"/>
    <property type="evidence" value="ECO:0007669"/>
    <property type="project" value="UniProtKB-KW"/>
</dbReference>
<dbReference type="PANTHER" id="PTHR43130:SF15">
    <property type="entry name" value="THIJ_PFPI FAMILY PROTEIN (AFU_ORTHOLOGUE AFUA_5G14240)"/>
    <property type="match status" value="1"/>
</dbReference>
<feature type="domain" description="DJ-1/PfpI" evidence="1">
    <location>
        <begin position="20"/>
        <end position="204"/>
    </location>
</feature>
<proteinExistence type="predicted"/>
<dbReference type="Gene3D" id="3.40.50.880">
    <property type="match status" value="1"/>
</dbReference>
<dbReference type="CDD" id="cd03139">
    <property type="entry name" value="GATase1_PfpI_2"/>
    <property type="match status" value="1"/>
</dbReference>
<protein>
    <submittedName>
        <fullName evidence="2">Class I glutamine amidotransferase-like protein</fullName>
    </submittedName>
</protein>
<dbReference type="Proteomes" id="UP000799757">
    <property type="component" value="Unassembled WGS sequence"/>
</dbReference>
<dbReference type="Pfam" id="PF01965">
    <property type="entry name" value="DJ-1_PfpI"/>
    <property type="match status" value="1"/>
</dbReference>
<gene>
    <name evidence="2" type="ORF">K505DRAFT_366617</name>
</gene>
<dbReference type="EMBL" id="MU002230">
    <property type="protein sequence ID" value="KAF2788282.1"/>
    <property type="molecule type" value="Genomic_DNA"/>
</dbReference>
<accession>A0A6A6WW20</accession>
<keyword evidence="3" id="KW-1185">Reference proteome</keyword>
<evidence type="ECO:0000313" key="2">
    <source>
        <dbReference type="EMBL" id="KAF2788282.1"/>
    </source>
</evidence>
<keyword evidence="2" id="KW-0808">Transferase</keyword>
<dbReference type="InterPro" id="IPR002818">
    <property type="entry name" value="DJ-1/PfpI"/>
</dbReference>
<dbReference type="SUPFAM" id="SSF52317">
    <property type="entry name" value="Class I glutamine amidotransferase-like"/>
    <property type="match status" value="1"/>
</dbReference>
<reference evidence="2" key="1">
    <citation type="journal article" date="2020" name="Stud. Mycol.">
        <title>101 Dothideomycetes genomes: a test case for predicting lifestyles and emergence of pathogens.</title>
        <authorList>
            <person name="Haridas S."/>
            <person name="Albert R."/>
            <person name="Binder M."/>
            <person name="Bloem J."/>
            <person name="Labutti K."/>
            <person name="Salamov A."/>
            <person name="Andreopoulos B."/>
            <person name="Baker S."/>
            <person name="Barry K."/>
            <person name="Bills G."/>
            <person name="Bluhm B."/>
            <person name="Cannon C."/>
            <person name="Castanera R."/>
            <person name="Culley D."/>
            <person name="Daum C."/>
            <person name="Ezra D."/>
            <person name="Gonzalez J."/>
            <person name="Henrissat B."/>
            <person name="Kuo A."/>
            <person name="Liang C."/>
            <person name="Lipzen A."/>
            <person name="Lutzoni F."/>
            <person name="Magnuson J."/>
            <person name="Mondo S."/>
            <person name="Nolan M."/>
            <person name="Ohm R."/>
            <person name="Pangilinan J."/>
            <person name="Park H.-J."/>
            <person name="Ramirez L."/>
            <person name="Alfaro M."/>
            <person name="Sun H."/>
            <person name="Tritt A."/>
            <person name="Yoshinaga Y."/>
            <person name="Zwiers L.-H."/>
            <person name="Turgeon B."/>
            <person name="Goodwin S."/>
            <person name="Spatafora J."/>
            <person name="Crous P."/>
            <person name="Grigoriev I."/>
        </authorList>
    </citation>
    <scope>NUCLEOTIDE SEQUENCE</scope>
    <source>
        <strain evidence="2">CBS 109.77</strain>
    </source>
</reference>